<evidence type="ECO:0000313" key="7">
    <source>
        <dbReference type="Proteomes" id="UP001164746"/>
    </source>
</evidence>
<dbReference type="InterPro" id="IPR002035">
    <property type="entry name" value="VWF_A"/>
</dbReference>
<dbReference type="SMART" id="SM00239">
    <property type="entry name" value="C2"/>
    <property type="match status" value="2"/>
</dbReference>
<dbReference type="SUPFAM" id="SSF53300">
    <property type="entry name" value="vWA-like"/>
    <property type="match status" value="1"/>
</dbReference>
<dbReference type="InterPro" id="IPR035892">
    <property type="entry name" value="C2_domain_sf"/>
</dbReference>
<keyword evidence="2" id="KW-0677">Repeat</keyword>
<dbReference type="CDD" id="cd04047">
    <property type="entry name" value="C2B_Copine"/>
    <property type="match status" value="1"/>
</dbReference>
<dbReference type="CDD" id="cd04048">
    <property type="entry name" value="C2A_Copine"/>
    <property type="match status" value="1"/>
</dbReference>
<dbReference type="Pfam" id="PF07002">
    <property type="entry name" value="Copine"/>
    <property type="match status" value="1"/>
</dbReference>
<dbReference type="InterPro" id="IPR045052">
    <property type="entry name" value="Copine"/>
</dbReference>
<evidence type="ECO:0000256" key="3">
    <source>
        <dbReference type="SAM" id="MobiDB-lite"/>
    </source>
</evidence>
<feature type="region of interest" description="Disordered" evidence="3">
    <location>
        <begin position="509"/>
        <end position="565"/>
    </location>
</feature>
<evidence type="ECO:0000259" key="4">
    <source>
        <dbReference type="PROSITE" id="PS50004"/>
    </source>
</evidence>
<name>A0ABY7E6T3_MYAAR</name>
<evidence type="ECO:0000256" key="1">
    <source>
        <dbReference type="ARBA" id="ARBA00009048"/>
    </source>
</evidence>
<dbReference type="Gene3D" id="2.60.40.150">
    <property type="entry name" value="C2 domain"/>
    <property type="match status" value="2"/>
</dbReference>
<dbReference type="InterPro" id="IPR036465">
    <property type="entry name" value="vWFA_dom_sf"/>
</dbReference>
<protein>
    <submittedName>
        <fullName evidence="6">CPNE8-like protein</fullName>
    </submittedName>
</protein>
<feature type="domain" description="C2" evidence="4">
    <location>
        <begin position="137"/>
        <end position="262"/>
    </location>
</feature>
<evidence type="ECO:0000256" key="2">
    <source>
        <dbReference type="ARBA" id="ARBA00022737"/>
    </source>
</evidence>
<comment type="similarity">
    <text evidence="1">Belongs to the copine family.</text>
</comment>
<dbReference type="InterPro" id="IPR010734">
    <property type="entry name" value="Copine_C"/>
</dbReference>
<gene>
    <name evidence="6" type="ORF">MAR_019881</name>
</gene>
<dbReference type="EMBL" id="CP111016">
    <property type="protein sequence ID" value="WAR04512.1"/>
    <property type="molecule type" value="Genomic_DNA"/>
</dbReference>
<dbReference type="PANTHER" id="PTHR10857">
    <property type="entry name" value="COPINE"/>
    <property type="match status" value="1"/>
</dbReference>
<organism evidence="6 7">
    <name type="scientific">Mya arenaria</name>
    <name type="common">Soft-shell clam</name>
    <dbReference type="NCBI Taxonomy" id="6604"/>
    <lineage>
        <taxon>Eukaryota</taxon>
        <taxon>Metazoa</taxon>
        <taxon>Spiralia</taxon>
        <taxon>Lophotrochozoa</taxon>
        <taxon>Mollusca</taxon>
        <taxon>Bivalvia</taxon>
        <taxon>Autobranchia</taxon>
        <taxon>Heteroconchia</taxon>
        <taxon>Euheterodonta</taxon>
        <taxon>Imparidentia</taxon>
        <taxon>Neoheterodontei</taxon>
        <taxon>Myida</taxon>
        <taxon>Myoidea</taxon>
        <taxon>Myidae</taxon>
        <taxon>Mya</taxon>
    </lineage>
</organism>
<reference evidence="6" key="1">
    <citation type="submission" date="2022-11" db="EMBL/GenBank/DDBJ databases">
        <title>Centuries of genome instability and evolution in soft-shell clam transmissible cancer (bioRxiv).</title>
        <authorList>
            <person name="Hart S.F.M."/>
            <person name="Yonemitsu M.A."/>
            <person name="Giersch R.M."/>
            <person name="Beal B.F."/>
            <person name="Arriagada G."/>
            <person name="Davis B.W."/>
            <person name="Ostrander E.A."/>
            <person name="Goff S.P."/>
            <person name="Metzger M.J."/>
        </authorList>
    </citation>
    <scope>NUCLEOTIDE SEQUENCE</scope>
    <source>
        <strain evidence="6">MELC-2E11</strain>
        <tissue evidence="6">Siphon/mantle</tissue>
    </source>
</reference>
<dbReference type="PROSITE" id="PS50004">
    <property type="entry name" value="C2"/>
    <property type="match status" value="2"/>
</dbReference>
<feature type="compositionally biased region" description="Polar residues" evidence="3">
    <location>
        <begin position="550"/>
        <end position="565"/>
    </location>
</feature>
<dbReference type="SUPFAM" id="SSF49562">
    <property type="entry name" value="C2 domain (Calcium/lipid-binding domain, CaLB)"/>
    <property type="match status" value="2"/>
</dbReference>
<dbReference type="Proteomes" id="UP001164746">
    <property type="component" value="Chromosome 5"/>
</dbReference>
<feature type="compositionally biased region" description="Polar residues" evidence="3">
    <location>
        <begin position="524"/>
        <end position="538"/>
    </location>
</feature>
<dbReference type="Pfam" id="PF00168">
    <property type="entry name" value="C2"/>
    <property type="match status" value="2"/>
</dbReference>
<sequence>MDAEDGSLSRTGSALTGTRYEILVSCTGLTDLDTLTKSDPMCVLFYKQFGQWREVGRTEAIKNTLNPKFVGSFVLDFDPSVQQNFMFSVYDIDHRSPELRHHDFVGSVELSSLDLVEPKVDICTRCKTLRVPGSARGHGLISITSERIRECRDKVSFHVGAHKLNKKGKLISKKPDVYLEISRSIDNVTFHPIYRTETDKKTQHPRWRPFEIGLQRLCNGDWDRQLELAVWHHGGTGDYKMLGRRVATLRDLNSIQKVGHYKELPLAPKKQGSITNSIKITNNGYLRFFQVRVDCDYSLLDYVTGGMKLNLNVAIDFTASNGTPEQTMSLHDVSQNKSAISRYKKAVKHIRMSGPTRLKPVISFAESMAVREPTQDNQVYHVLLVITDGILNDIDDVLERLTSISHLPLTVVFAGVGPADFKLMECFSQDSTGFVGLKYRTTSLNRKHTHFVSFSRENGQTIDLDRLARETLAVISSQITEYMRRKDIIPNKPSLTSLPRSHSSVSLIEASQTEGRGLSRKSASRTSLISRNSVSNATDPKCPTCGSVLDNGSSSVTIQSSADVQ</sequence>
<dbReference type="Gene3D" id="3.40.50.410">
    <property type="entry name" value="von Willebrand factor, type A domain"/>
    <property type="match status" value="1"/>
</dbReference>
<feature type="domain" description="C2" evidence="4">
    <location>
        <begin position="1"/>
        <end position="127"/>
    </location>
</feature>
<accession>A0ABY7E6T3</accession>
<keyword evidence="7" id="KW-1185">Reference proteome</keyword>
<evidence type="ECO:0000313" key="6">
    <source>
        <dbReference type="EMBL" id="WAR04512.1"/>
    </source>
</evidence>
<dbReference type="InterPro" id="IPR037768">
    <property type="entry name" value="C2B_Copine"/>
</dbReference>
<evidence type="ECO:0000259" key="5">
    <source>
        <dbReference type="PROSITE" id="PS50234"/>
    </source>
</evidence>
<dbReference type="InterPro" id="IPR000008">
    <property type="entry name" value="C2_dom"/>
</dbReference>
<dbReference type="PROSITE" id="PS50234">
    <property type="entry name" value="VWFA"/>
    <property type="match status" value="1"/>
</dbReference>
<dbReference type="PANTHER" id="PTHR10857:SF106">
    <property type="entry name" value="C2 DOMAIN-CONTAINING PROTEIN"/>
    <property type="match status" value="1"/>
</dbReference>
<feature type="domain" description="VWFA" evidence="5">
    <location>
        <begin position="263"/>
        <end position="472"/>
    </location>
</feature>
<proteinExistence type="inferred from homology"/>